<feature type="transmembrane region" description="Helical" evidence="7">
    <location>
        <begin position="128"/>
        <end position="146"/>
    </location>
</feature>
<sequence length="261" mass="29625">MVWLRNVDSIVAMVRLSYALKISACISIVLFLYTFTLPHKKLDKKEKVSILPKEAIVVLCRPQNLFICVLLFIIFSSFQYYIFSIGPFLRQSMYNESLIIPLMSVAQISEALCLGVLGYFIMKRDYKFVMFVGLICNLWRFVALFLGSSVPLILSALISHGLASAFFFTTACIYLDSQCENNYARAGVQQIACILSYGMGASFGNLSAGRMNTLFESKISEFVNYKAVWLIPTLICGFIVILFVVFSQRHKKPIIQMNERK</sequence>
<protein>
    <recommendedName>
        <fullName evidence="10">Major facilitator superfamily (MFS) profile domain-containing protein</fullName>
    </recommendedName>
</protein>
<dbReference type="Gene3D" id="1.20.1250.20">
    <property type="entry name" value="MFS general substrate transporter like domains"/>
    <property type="match status" value="1"/>
</dbReference>
<evidence type="ECO:0000256" key="2">
    <source>
        <dbReference type="ARBA" id="ARBA00022448"/>
    </source>
</evidence>
<feature type="transmembrane region" description="Helical" evidence="7">
    <location>
        <begin position="227"/>
        <end position="247"/>
    </location>
</feature>
<dbReference type="InterPro" id="IPR004740">
    <property type="entry name" value="Nuc_H_symport"/>
</dbReference>
<keyword evidence="4 7" id="KW-0812">Transmembrane</keyword>
<evidence type="ECO:0000256" key="6">
    <source>
        <dbReference type="ARBA" id="ARBA00023136"/>
    </source>
</evidence>
<evidence type="ECO:0008006" key="10">
    <source>
        <dbReference type="Google" id="ProtNLM"/>
    </source>
</evidence>
<organism evidence="8 9">
    <name type="scientific">Anaerocolumna cellulosilytica</name>
    <dbReference type="NCBI Taxonomy" id="433286"/>
    <lineage>
        <taxon>Bacteria</taxon>
        <taxon>Bacillati</taxon>
        <taxon>Bacillota</taxon>
        <taxon>Clostridia</taxon>
        <taxon>Lachnospirales</taxon>
        <taxon>Lachnospiraceae</taxon>
        <taxon>Anaerocolumna</taxon>
    </lineage>
</organism>
<evidence type="ECO:0000256" key="5">
    <source>
        <dbReference type="ARBA" id="ARBA00022989"/>
    </source>
</evidence>
<keyword evidence="5 7" id="KW-1133">Transmembrane helix</keyword>
<proteinExistence type="predicted"/>
<evidence type="ECO:0000256" key="4">
    <source>
        <dbReference type="ARBA" id="ARBA00022692"/>
    </source>
</evidence>
<gene>
    <name evidence="8" type="ORF">acsn021_30560</name>
</gene>
<dbReference type="GO" id="GO:0015212">
    <property type="term" value="F:cytidine transmembrane transporter activity"/>
    <property type="evidence" value="ECO:0007669"/>
    <property type="project" value="TreeGrafter"/>
</dbReference>
<dbReference type="KEGG" id="acel:acsn021_30560"/>
<dbReference type="EMBL" id="AP023367">
    <property type="protein sequence ID" value="BCJ95487.1"/>
    <property type="molecule type" value="Genomic_DNA"/>
</dbReference>
<comment type="subcellular location">
    <subcellularLocation>
        <location evidence="1">Cell membrane</location>
        <topology evidence="1">Multi-pass membrane protein</topology>
    </subcellularLocation>
</comment>
<dbReference type="Proteomes" id="UP000515561">
    <property type="component" value="Chromosome"/>
</dbReference>
<feature type="transmembrane region" description="Helical" evidence="7">
    <location>
        <begin position="187"/>
        <end position="207"/>
    </location>
</feature>
<evidence type="ECO:0000256" key="3">
    <source>
        <dbReference type="ARBA" id="ARBA00022475"/>
    </source>
</evidence>
<dbReference type="GO" id="GO:0015213">
    <property type="term" value="F:uridine transmembrane transporter activity"/>
    <property type="evidence" value="ECO:0007669"/>
    <property type="project" value="TreeGrafter"/>
</dbReference>
<reference evidence="8 9" key="1">
    <citation type="journal article" date="2016" name="Int. J. Syst. Evol. Microbiol.">
        <title>Descriptions of Anaerotaenia torta gen. nov., sp. nov. and Anaerocolumna cellulosilytica gen. nov., sp. nov. isolated from a methanogenic reactor of cattle waste.</title>
        <authorList>
            <person name="Uek A."/>
            <person name="Ohtaki Y."/>
            <person name="Kaku N."/>
            <person name="Ueki K."/>
        </authorList>
    </citation>
    <scope>NUCLEOTIDE SEQUENCE [LARGE SCALE GENOMIC DNA]</scope>
    <source>
        <strain evidence="8 9">SN021</strain>
    </source>
</reference>
<evidence type="ECO:0000256" key="1">
    <source>
        <dbReference type="ARBA" id="ARBA00004651"/>
    </source>
</evidence>
<dbReference type="InterPro" id="IPR036259">
    <property type="entry name" value="MFS_trans_sf"/>
</dbReference>
<name>A0A6S6R5W6_9FIRM</name>
<evidence type="ECO:0000313" key="9">
    <source>
        <dbReference type="Proteomes" id="UP000515561"/>
    </source>
</evidence>
<accession>A0A6S6R5W6</accession>
<keyword evidence="6 7" id="KW-0472">Membrane</keyword>
<keyword evidence="3" id="KW-1003">Cell membrane</keyword>
<keyword evidence="2" id="KW-0813">Transport</keyword>
<dbReference type="PANTHER" id="PTHR23522:SF4">
    <property type="entry name" value="NUCLEOSIDE PERMEASE NUPG-RELATED"/>
    <property type="match status" value="1"/>
</dbReference>
<keyword evidence="9" id="KW-1185">Reference proteome</keyword>
<evidence type="ECO:0000313" key="8">
    <source>
        <dbReference type="EMBL" id="BCJ95487.1"/>
    </source>
</evidence>
<feature type="transmembrane region" description="Helical" evidence="7">
    <location>
        <begin position="12"/>
        <end position="35"/>
    </location>
</feature>
<feature type="transmembrane region" description="Helical" evidence="7">
    <location>
        <begin position="152"/>
        <end position="175"/>
    </location>
</feature>
<dbReference type="Pfam" id="PF03825">
    <property type="entry name" value="Nuc_H_symport"/>
    <property type="match status" value="1"/>
</dbReference>
<dbReference type="PANTHER" id="PTHR23522">
    <property type="entry name" value="BLL5896 PROTEIN"/>
    <property type="match status" value="1"/>
</dbReference>
<dbReference type="SUPFAM" id="SSF103473">
    <property type="entry name" value="MFS general substrate transporter"/>
    <property type="match status" value="1"/>
</dbReference>
<evidence type="ECO:0000256" key="7">
    <source>
        <dbReference type="SAM" id="Phobius"/>
    </source>
</evidence>
<dbReference type="GO" id="GO:0005886">
    <property type="term" value="C:plasma membrane"/>
    <property type="evidence" value="ECO:0007669"/>
    <property type="project" value="UniProtKB-SubCell"/>
</dbReference>
<dbReference type="AlphaFoldDB" id="A0A6S6R5W6"/>
<feature type="transmembrane region" description="Helical" evidence="7">
    <location>
        <begin position="56"/>
        <end position="78"/>
    </location>
</feature>
<feature type="transmembrane region" description="Helical" evidence="7">
    <location>
        <begin position="98"/>
        <end position="121"/>
    </location>
</feature>